<dbReference type="AlphaFoldDB" id="A0ABD7F7C3"/>
<evidence type="ECO:0000313" key="2">
    <source>
        <dbReference type="EMBL" id="QXZ24318.1"/>
    </source>
</evidence>
<protein>
    <submittedName>
        <fullName evidence="2">TniQ family protein</fullName>
    </submittedName>
</protein>
<proteinExistence type="predicted"/>
<dbReference type="Pfam" id="PF06527">
    <property type="entry name" value="TniQ"/>
    <property type="match status" value="1"/>
</dbReference>
<dbReference type="Proteomes" id="UP000827069">
    <property type="component" value="Chromosome"/>
</dbReference>
<accession>A0ABD7F7C3</accession>
<keyword evidence="3" id="KW-1185">Reference proteome</keyword>
<reference evidence="2 3" key="1">
    <citation type="submission" date="2021-07" db="EMBL/GenBank/DDBJ databases">
        <title>FDA dAtabase for Regulatory Grade micrObial Sequences (FDA-ARGOS): Supporting development and validation of Infectious Disease Dx tests.</title>
        <authorList>
            <person name="Sproer C."/>
            <person name="Gronow S."/>
            <person name="Severitt S."/>
            <person name="Schroder I."/>
            <person name="Tallon L."/>
            <person name="Sadzewicz L."/>
            <person name="Zhao X."/>
            <person name="Boylan J."/>
            <person name="Ott S."/>
            <person name="Bowen H."/>
            <person name="Vavikolanu K."/>
            <person name="Mehta A."/>
            <person name="Aluvathingal J."/>
            <person name="Nadendla S."/>
            <person name="Lowell S."/>
            <person name="Myers T."/>
            <person name="Yan Y."/>
        </authorList>
    </citation>
    <scope>NUCLEOTIDE SEQUENCE [LARGE SCALE GENOMIC DNA]</scope>
    <source>
        <strain evidence="2 3">FDAARGOS_1401</strain>
    </source>
</reference>
<dbReference type="EMBL" id="CP079898">
    <property type="protein sequence ID" value="QXZ24318.1"/>
    <property type="molecule type" value="Genomic_DNA"/>
</dbReference>
<dbReference type="InterPro" id="IPR009492">
    <property type="entry name" value="TniQ"/>
</dbReference>
<name>A0ABD7F7C3_9GAMM</name>
<evidence type="ECO:0000313" key="3">
    <source>
        <dbReference type="Proteomes" id="UP000827069"/>
    </source>
</evidence>
<dbReference type="RefSeq" id="WP_005005244.1">
    <property type="nucleotide sequence ID" value="NZ_CP079898.1"/>
</dbReference>
<sequence length="661" mass="76277">MTQKSLLIQPIPYADESAGSFLIRAAKANGFSSVYSLCYMQAYCNPKTLSSRITQQKKFCQLIAILGLDNTYSKLAFKIAGPTIGSPRIYLGIQIPELFFRKDAQTFCPECLKEKLYWRQHWLLRPYTVCTKHHILLHECCPNCQKILDIGRNQIHICNHCGQDIRLTTSQSKSHVSTQWFMNLIATENQQVLNQMYEYWYVLEKFDELTHNIQIDHNRLNLAHEYSTNQIQSIKRLSHMLNKRSCQAHPRIQVVYFKKQSQTLHDYANAALAECNHLHQPTKNPIEKFFSLDQTMTILDISYIRLKNLIKGGKLTVIKGQKRFVYISSIEIERVLLDGSHKAHLKAPRGECVPKGNLLTLPEIASQLQIHKEVVRDLGVKGWLKLDKKKVEGYVRNVALPEVIQEFINHYISIGTLARQLNVNSTNLADKLKHFGIEPIGGPHIDGLRTNLYQQADIKDITTDMINNLKYYQTYTGRPSKDRARMIHYESDPTLYLSVRHTSFKLHIGPSKVAVLVQKKILKKDELCHSVIRVEKASIYALIKELHRPDFISLQEAAKKLNCAINWLHINWIKTGYLTLYDFVYWQFVSTADIDRIQSIQNEYMTAIEASTFLGMHRTHIINLKSQGLINSIPFGESNSLHLYKREDVIRLAEQGYGKKQ</sequence>
<evidence type="ECO:0000259" key="1">
    <source>
        <dbReference type="Pfam" id="PF06527"/>
    </source>
</evidence>
<gene>
    <name evidence="2" type="ORF">I6L31_06110</name>
</gene>
<feature type="domain" description="TniQ" evidence="1">
    <location>
        <begin position="8"/>
        <end position="137"/>
    </location>
</feature>
<organism evidence="2 3">
    <name type="scientific">Acinetobacter septicus</name>
    <dbReference type="NCBI Taxonomy" id="465797"/>
    <lineage>
        <taxon>Bacteria</taxon>
        <taxon>Pseudomonadati</taxon>
        <taxon>Pseudomonadota</taxon>
        <taxon>Gammaproteobacteria</taxon>
        <taxon>Moraxellales</taxon>
        <taxon>Moraxellaceae</taxon>
        <taxon>Acinetobacter</taxon>
    </lineage>
</organism>